<evidence type="ECO:0000259" key="6">
    <source>
        <dbReference type="Pfam" id="PF23385"/>
    </source>
</evidence>
<feature type="domain" description="IFT140 second beta-propeller" evidence="6">
    <location>
        <begin position="1"/>
        <end position="244"/>
    </location>
</feature>
<dbReference type="Proteomes" id="UP001152795">
    <property type="component" value="Unassembled WGS sequence"/>
</dbReference>
<keyword evidence="3" id="KW-0677">Repeat</keyword>
<comment type="caution">
    <text evidence="7">The sequence shown here is derived from an EMBL/GenBank/DDBJ whole genome shotgun (WGS) entry which is preliminary data.</text>
</comment>
<organism evidence="7 8">
    <name type="scientific">Paramuricea clavata</name>
    <name type="common">Red gorgonian</name>
    <name type="synonym">Violescent sea-whip</name>
    <dbReference type="NCBI Taxonomy" id="317549"/>
    <lineage>
        <taxon>Eukaryota</taxon>
        <taxon>Metazoa</taxon>
        <taxon>Cnidaria</taxon>
        <taxon>Anthozoa</taxon>
        <taxon>Octocorallia</taxon>
        <taxon>Malacalcyonacea</taxon>
        <taxon>Plexauridae</taxon>
        <taxon>Paramuricea</taxon>
    </lineage>
</organism>
<feature type="non-terminal residue" evidence="7">
    <location>
        <position position="315"/>
    </location>
</feature>
<evidence type="ECO:0000256" key="3">
    <source>
        <dbReference type="ARBA" id="ARBA00022737"/>
    </source>
</evidence>
<dbReference type="AlphaFoldDB" id="A0A6S7JCG8"/>
<accession>A0A6S7JCG8</accession>
<keyword evidence="5" id="KW-0966">Cell projection</keyword>
<dbReference type="SUPFAM" id="SSF50978">
    <property type="entry name" value="WD40 repeat-like"/>
    <property type="match status" value="1"/>
</dbReference>
<evidence type="ECO:0000256" key="4">
    <source>
        <dbReference type="ARBA" id="ARBA00023069"/>
    </source>
</evidence>
<dbReference type="Gene3D" id="2.130.10.10">
    <property type="entry name" value="YVTN repeat-like/Quinoprotein amine dehydrogenase"/>
    <property type="match status" value="1"/>
</dbReference>
<name>A0A6S7JCG8_PARCT</name>
<keyword evidence="4" id="KW-0969">Cilium</keyword>
<dbReference type="InterPro" id="IPR036322">
    <property type="entry name" value="WD40_repeat_dom_sf"/>
</dbReference>
<evidence type="ECO:0000256" key="1">
    <source>
        <dbReference type="ARBA" id="ARBA00004138"/>
    </source>
</evidence>
<gene>
    <name evidence="7" type="ORF">PACLA_8A089246</name>
</gene>
<evidence type="ECO:0000256" key="2">
    <source>
        <dbReference type="ARBA" id="ARBA00022574"/>
    </source>
</evidence>
<evidence type="ECO:0000313" key="8">
    <source>
        <dbReference type="Proteomes" id="UP001152795"/>
    </source>
</evidence>
<dbReference type="PANTHER" id="PTHR15722:SF7">
    <property type="entry name" value="INTRAFLAGELLAR TRANSPORT PROTEIN 140 HOMOLOG"/>
    <property type="match status" value="1"/>
</dbReference>
<evidence type="ECO:0000313" key="7">
    <source>
        <dbReference type="EMBL" id="CAB4028408.1"/>
    </source>
</evidence>
<keyword evidence="2" id="KW-0853">WD repeat</keyword>
<reference evidence="7" key="1">
    <citation type="submission" date="2020-04" db="EMBL/GenBank/DDBJ databases">
        <authorList>
            <person name="Alioto T."/>
            <person name="Alioto T."/>
            <person name="Gomez Garrido J."/>
        </authorList>
    </citation>
    <scope>NUCLEOTIDE SEQUENCE</scope>
    <source>
        <strain evidence="7">A484AB</strain>
    </source>
</reference>
<dbReference type="Pfam" id="PF23385">
    <property type="entry name" value="Beta-prop_IFT140_2nd"/>
    <property type="match status" value="1"/>
</dbReference>
<dbReference type="OrthoDB" id="10258787at2759"/>
<dbReference type="GO" id="GO:0005930">
    <property type="term" value="C:axoneme"/>
    <property type="evidence" value="ECO:0007669"/>
    <property type="project" value="TreeGrafter"/>
</dbReference>
<proteinExistence type="predicted"/>
<dbReference type="InterPro" id="IPR056155">
    <property type="entry name" value="Beta-prop_IFT140_2nd"/>
</dbReference>
<sequence>SFASDSLAVVGHDQSVYTVEPGKIQVRNFQGTVKQVLSFHESEGDPIIIDICASYLVSATNLGFVKMWDLSRREAKQHGPIKCFETAVPGIGKIKSAKVNCSGSKVCVTCEKGEGVNDPRLFVWDIELDLVQTFDFTTGRNDQDTEKTEQSLDVAGRYPNLQYWDPTEPKLLVCQAVLAPGTVPDQLELDTVQEDSKNTEVLPDAVIVTLYSTPENGIILLDQFPEEENYTGFLGVQVPYFYFAIKRSEVLEEKKRVGGTVLPLGSQRVTTRRTMRGFVGLEDGTTEAKQAMLNFSYLSAIGNMDEAFKAIKLIK</sequence>
<dbReference type="InterPro" id="IPR015943">
    <property type="entry name" value="WD40/YVTN_repeat-like_dom_sf"/>
</dbReference>
<evidence type="ECO:0000256" key="5">
    <source>
        <dbReference type="ARBA" id="ARBA00023273"/>
    </source>
</evidence>
<keyword evidence="8" id="KW-1185">Reference proteome</keyword>
<dbReference type="GO" id="GO:0036064">
    <property type="term" value="C:ciliary basal body"/>
    <property type="evidence" value="ECO:0007669"/>
    <property type="project" value="TreeGrafter"/>
</dbReference>
<protein>
    <submittedName>
        <fullName evidence="7">Intraflagellar transport 140 homolog</fullName>
    </submittedName>
</protein>
<dbReference type="EMBL" id="CACRXK020015467">
    <property type="protein sequence ID" value="CAB4028408.1"/>
    <property type="molecule type" value="Genomic_DNA"/>
</dbReference>
<comment type="subcellular location">
    <subcellularLocation>
        <location evidence="1">Cell projection</location>
        <location evidence="1">Cilium</location>
    </subcellularLocation>
</comment>
<feature type="non-terminal residue" evidence="7">
    <location>
        <position position="1"/>
    </location>
</feature>
<dbReference type="GO" id="GO:0030991">
    <property type="term" value="C:intraciliary transport particle A"/>
    <property type="evidence" value="ECO:0007669"/>
    <property type="project" value="TreeGrafter"/>
</dbReference>
<dbReference type="PANTHER" id="PTHR15722">
    <property type="entry name" value="IFT140/172-RELATED"/>
    <property type="match status" value="1"/>
</dbReference>
<dbReference type="GO" id="GO:0035721">
    <property type="term" value="P:intraciliary retrograde transport"/>
    <property type="evidence" value="ECO:0007669"/>
    <property type="project" value="TreeGrafter"/>
</dbReference>